<dbReference type="AlphaFoldDB" id="A0A177JY77"/>
<sequence>MPAAPGDSWVGIGLRCPYHAAFLDARARPGVDWLEVHAENYFDHGGPRYRALREIADRYPISVHGVALSLGSAEGIDADHLERLHALAEDVGACRISEHLAWSRTGGVYFNDLLPLPFSLEALDIVSRNIDQTQTRLGRTILVENPSGYLDLPSSTMSEGVFLSRLVERTGCGLLVDVNNLFVSYSNLAHDWEEWLDQIPIDAIGEVHLAGHEADAEGSGLLIDTHGSAVSEPVWALYERFVARVGPRPTIVERDSNLPPLGTLLEDADRAARINIALEAA</sequence>
<evidence type="ECO:0008006" key="3">
    <source>
        <dbReference type="Google" id="ProtNLM"/>
    </source>
</evidence>
<dbReference type="Proteomes" id="UP000077262">
    <property type="component" value="Unassembled WGS sequence"/>
</dbReference>
<dbReference type="Pfam" id="PF05114">
    <property type="entry name" value="MbnB_TglH_ChrH"/>
    <property type="match status" value="1"/>
</dbReference>
<dbReference type="Gene3D" id="3.20.20.150">
    <property type="entry name" value="Divalent-metal-dependent TIM barrel enzymes"/>
    <property type="match status" value="1"/>
</dbReference>
<proteinExistence type="predicted"/>
<evidence type="ECO:0000313" key="2">
    <source>
        <dbReference type="Proteomes" id="UP000077262"/>
    </source>
</evidence>
<dbReference type="EMBL" id="LSTR01000025">
    <property type="protein sequence ID" value="OAH45385.1"/>
    <property type="molecule type" value="Genomic_DNA"/>
</dbReference>
<dbReference type="RefSeq" id="WP_063976216.1">
    <property type="nucleotide sequence ID" value="NZ_LSTR01000025.1"/>
</dbReference>
<dbReference type="InterPro" id="IPR036237">
    <property type="entry name" value="Xyl_isomerase-like_sf"/>
</dbReference>
<protein>
    <recommendedName>
        <fullName evidence="3">DUF692 domain-containing protein</fullName>
    </recommendedName>
</protein>
<comment type="caution">
    <text evidence="1">The sequence shown here is derived from an EMBL/GenBank/DDBJ whole genome shotgun (WGS) entry which is preliminary data.</text>
</comment>
<name>A0A177JY77_SPHYA</name>
<organism evidence="1 2">
    <name type="scientific">Sphingobium yanoikuyae</name>
    <name type="common">Sphingomonas yanoikuyae</name>
    <dbReference type="NCBI Taxonomy" id="13690"/>
    <lineage>
        <taxon>Bacteria</taxon>
        <taxon>Pseudomonadati</taxon>
        <taxon>Pseudomonadota</taxon>
        <taxon>Alphaproteobacteria</taxon>
        <taxon>Sphingomonadales</taxon>
        <taxon>Sphingomonadaceae</taxon>
        <taxon>Sphingobium</taxon>
    </lineage>
</organism>
<dbReference type="SUPFAM" id="SSF51658">
    <property type="entry name" value="Xylose isomerase-like"/>
    <property type="match status" value="1"/>
</dbReference>
<dbReference type="PANTHER" id="PTHR42194">
    <property type="entry name" value="UPF0276 PROTEIN HI_1600"/>
    <property type="match status" value="1"/>
</dbReference>
<accession>A0A177JY77</accession>
<evidence type="ECO:0000313" key="1">
    <source>
        <dbReference type="EMBL" id="OAH45385.1"/>
    </source>
</evidence>
<dbReference type="PANTHER" id="PTHR42194:SF1">
    <property type="entry name" value="UPF0276 PROTEIN HI_1600"/>
    <property type="match status" value="1"/>
</dbReference>
<dbReference type="NCBIfam" id="NF003818">
    <property type="entry name" value="PRK05409.1"/>
    <property type="match status" value="1"/>
</dbReference>
<reference evidence="1 2" key="1">
    <citation type="submission" date="2016-02" db="EMBL/GenBank/DDBJ databases">
        <authorList>
            <person name="Wen L."/>
            <person name="He K."/>
            <person name="Yang H."/>
        </authorList>
    </citation>
    <scope>NUCLEOTIDE SEQUENCE [LARGE SCALE GENOMIC DNA]</scope>
    <source>
        <strain evidence="1 2">CD09_2</strain>
    </source>
</reference>
<gene>
    <name evidence="1" type="ORF">AX777_17400</name>
</gene>
<dbReference type="InterPro" id="IPR007801">
    <property type="entry name" value="MbnB/TglH/ChrH"/>
</dbReference>
<dbReference type="OrthoDB" id="9763101at2"/>